<dbReference type="InterPro" id="IPR003593">
    <property type="entry name" value="AAA+_ATPase"/>
</dbReference>
<dbReference type="GO" id="GO:0005886">
    <property type="term" value="C:plasma membrane"/>
    <property type="evidence" value="ECO:0007669"/>
    <property type="project" value="TreeGrafter"/>
</dbReference>
<feature type="transmembrane region" description="Helical" evidence="10">
    <location>
        <begin position="457"/>
        <end position="485"/>
    </location>
</feature>
<dbReference type="InterPro" id="IPR003439">
    <property type="entry name" value="ABC_transporter-like_ATP-bd"/>
</dbReference>
<dbReference type="Pfam" id="PF01061">
    <property type="entry name" value="ABC2_membrane"/>
    <property type="match status" value="1"/>
</dbReference>
<evidence type="ECO:0000256" key="8">
    <source>
        <dbReference type="ARBA" id="ARBA00023136"/>
    </source>
</evidence>
<evidence type="ECO:0000256" key="10">
    <source>
        <dbReference type="SAM" id="Phobius"/>
    </source>
</evidence>
<proteinExistence type="inferred from homology"/>
<dbReference type="SMART" id="SM00382">
    <property type="entry name" value="AAA"/>
    <property type="match status" value="1"/>
</dbReference>
<dbReference type="FunFam" id="3.40.50.300:FF:001480">
    <property type="entry name" value="ABC transporter"/>
    <property type="match status" value="1"/>
</dbReference>
<name>A0A7I4YKW4_HAECO</name>
<dbReference type="CDD" id="cd03213">
    <property type="entry name" value="ABCG_EPDR"/>
    <property type="match status" value="1"/>
</dbReference>
<comment type="similarity">
    <text evidence="2">Belongs to the ABC transporter superfamily. ABCG family. Eye pigment precursor importer (TC 3.A.1.204) subfamily.</text>
</comment>
<evidence type="ECO:0000256" key="5">
    <source>
        <dbReference type="ARBA" id="ARBA00022741"/>
    </source>
</evidence>
<dbReference type="OMA" id="AWMGPSG"/>
<keyword evidence="6" id="KW-0067">ATP-binding</keyword>
<keyword evidence="4 10" id="KW-0812">Transmembrane</keyword>
<feature type="transmembrane region" description="Helical" evidence="10">
    <location>
        <begin position="593"/>
        <end position="615"/>
    </location>
</feature>
<dbReference type="OrthoDB" id="66620at2759"/>
<dbReference type="PANTHER" id="PTHR48041">
    <property type="entry name" value="ABC TRANSPORTER G FAMILY MEMBER 28"/>
    <property type="match status" value="1"/>
</dbReference>
<dbReference type="Pfam" id="PF00005">
    <property type="entry name" value="ABC_tran"/>
    <property type="match status" value="1"/>
</dbReference>
<keyword evidence="5" id="KW-0547">Nucleotide-binding</keyword>
<dbReference type="AlphaFoldDB" id="A0A7I4YKW4"/>
<accession>A0A7I4YKW4</accession>
<dbReference type="InterPro" id="IPR013525">
    <property type="entry name" value="ABC2_TM"/>
</dbReference>
<dbReference type="SUPFAM" id="SSF52540">
    <property type="entry name" value="P-loop containing nucleoside triphosphate hydrolases"/>
    <property type="match status" value="1"/>
</dbReference>
<feature type="transmembrane region" description="Helical" evidence="10">
    <location>
        <begin position="398"/>
        <end position="420"/>
    </location>
</feature>
<keyword evidence="12" id="KW-1185">Reference proteome</keyword>
<feature type="transmembrane region" description="Helical" evidence="10">
    <location>
        <begin position="432"/>
        <end position="451"/>
    </location>
</feature>
<comment type="subcellular location">
    <subcellularLocation>
        <location evidence="1">Membrane</location>
        <topology evidence="1">Multi-pass membrane protein</topology>
    </subcellularLocation>
</comment>
<dbReference type="InterPro" id="IPR050352">
    <property type="entry name" value="ABCG_transporters"/>
</dbReference>
<dbReference type="GO" id="GO:0140359">
    <property type="term" value="F:ABC-type transporter activity"/>
    <property type="evidence" value="ECO:0007669"/>
    <property type="project" value="InterPro"/>
</dbReference>
<dbReference type="PROSITE" id="PS00211">
    <property type="entry name" value="ABC_TRANSPORTER_1"/>
    <property type="match status" value="1"/>
</dbReference>
<evidence type="ECO:0000256" key="1">
    <source>
        <dbReference type="ARBA" id="ARBA00004141"/>
    </source>
</evidence>
<reference evidence="13" key="1">
    <citation type="submission" date="2020-12" db="UniProtKB">
        <authorList>
            <consortium name="WormBaseParasite"/>
        </authorList>
    </citation>
    <scope>IDENTIFICATION</scope>
    <source>
        <strain evidence="13">MHco3</strain>
    </source>
</reference>
<keyword evidence="7 10" id="KW-1133">Transmembrane helix</keyword>
<dbReference type="GO" id="GO:0005524">
    <property type="term" value="F:ATP binding"/>
    <property type="evidence" value="ECO:0007669"/>
    <property type="project" value="UniProtKB-KW"/>
</dbReference>
<feature type="domain" description="ABC transporter" evidence="11">
    <location>
        <begin position="39"/>
        <end position="279"/>
    </location>
</feature>
<evidence type="ECO:0000313" key="12">
    <source>
        <dbReference type="Proteomes" id="UP000025227"/>
    </source>
</evidence>
<dbReference type="InterPro" id="IPR017871">
    <property type="entry name" value="ABC_transporter-like_CS"/>
</dbReference>
<evidence type="ECO:0000256" key="4">
    <source>
        <dbReference type="ARBA" id="ARBA00022692"/>
    </source>
</evidence>
<dbReference type="InterPro" id="IPR027417">
    <property type="entry name" value="P-loop_NTPase"/>
</dbReference>
<evidence type="ECO:0000256" key="6">
    <source>
        <dbReference type="ARBA" id="ARBA00022840"/>
    </source>
</evidence>
<dbReference type="Pfam" id="PF19055">
    <property type="entry name" value="ABC2_membrane_7"/>
    <property type="match status" value="1"/>
</dbReference>
<evidence type="ECO:0000256" key="7">
    <source>
        <dbReference type="ARBA" id="ARBA00022989"/>
    </source>
</evidence>
<evidence type="ECO:0000256" key="3">
    <source>
        <dbReference type="ARBA" id="ARBA00022448"/>
    </source>
</evidence>
<feature type="compositionally biased region" description="Polar residues" evidence="9">
    <location>
        <begin position="7"/>
        <end position="27"/>
    </location>
</feature>
<evidence type="ECO:0000256" key="9">
    <source>
        <dbReference type="SAM" id="MobiDB-lite"/>
    </source>
</evidence>
<dbReference type="Proteomes" id="UP000025227">
    <property type="component" value="Unplaced"/>
</dbReference>
<dbReference type="WBParaSite" id="HCON_00112160-00001">
    <property type="protein sequence ID" value="HCON_00112160-00001"/>
    <property type="gene ID" value="HCON_00112160"/>
</dbReference>
<feature type="region of interest" description="Disordered" evidence="9">
    <location>
        <begin position="1"/>
        <end position="28"/>
    </location>
</feature>
<dbReference type="Gene3D" id="3.40.50.300">
    <property type="entry name" value="P-loop containing nucleotide triphosphate hydrolases"/>
    <property type="match status" value="1"/>
</dbReference>
<organism evidence="12 13">
    <name type="scientific">Haemonchus contortus</name>
    <name type="common">Barber pole worm</name>
    <dbReference type="NCBI Taxonomy" id="6289"/>
    <lineage>
        <taxon>Eukaryota</taxon>
        <taxon>Metazoa</taxon>
        <taxon>Ecdysozoa</taxon>
        <taxon>Nematoda</taxon>
        <taxon>Chromadorea</taxon>
        <taxon>Rhabditida</taxon>
        <taxon>Rhabditina</taxon>
        <taxon>Rhabditomorpha</taxon>
        <taxon>Strongyloidea</taxon>
        <taxon>Trichostrongylidae</taxon>
        <taxon>Haemonchus</taxon>
    </lineage>
</organism>
<protein>
    <submittedName>
        <fullName evidence="13">ABC transporter domain-containing protein</fullName>
    </submittedName>
</protein>
<dbReference type="GO" id="GO:0016887">
    <property type="term" value="F:ATP hydrolysis activity"/>
    <property type="evidence" value="ECO:0007669"/>
    <property type="project" value="InterPro"/>
</dbReference>
<keyword evidence="8 10" id="KW-0472">Membrane</keyword>
<dbReference type="PROSITE" id="PS50893">
    <property type="entry name" value="ABC_TRANSPORTER_2"/>
    <property type="match status" value="1"/>
</dbReference>
<evidence type="ECO:0000256" key="2">
    <source>
        <dbReference type="ARBA" id="ARBA00005814"/>
    </source>
</evidence>
<sequence length="618" mass="68493">MQKTDETASLLSADTQSVTSYGGTSSADDALDSVEPVTLSWRDLRVSVAGKGRQLLHGVSGLAPPGKLLALMGASGAGKTTLLNTFLNRNLKGLRVEGRVEINGNVIGREITAISGYAQQEEMFVGTLTVQEYLSIQARLRTNLSPERREKRVNVILAQLGLTKCQNNRIGVAGVRKGISGGEARRLTFACELLSNPAILFCDEPTTGLDSFMAEHVVVVLSKLARNGRTVVCTIHQPASQLFLMFDRVMFLAGGRTAFFGTPRECIEFFEQCGHPCPHNYNPADLIIHTLAVAPHEEEACRVRITTICDSFENGTYGKALRSELAQVTSAVVPRGRRRVNFGIQVAALLHRYFLDNLRNPTLARAKFLQKFVMGIFVGLLYLQTPLTFIGIGNINGALFYLVCELTYASLFGILTCIPGDYPLVVREYHDGIYYVISYFIARTLSYLPLFSLDGLLMMYVCYWMVGFSSSVTQVLFATIISLLIEQSSCAFGMMLACVAPNYPVGASVAGPILTLLSLTGGLYANVGSLPVYISWIQYLSWFRYAEYGFEALAINQWNEVNDANSTRWNNQRRDEVLAQYSFKADRFILDQLLMVAFIFVFYLIGYIGLSIRIYRSR</sequence>
<evidence type="ECO:0000259" key="11">
    <source>
        <dbReference type="PROSITE" id="PS50893"/>
    </source>
</evidence>
<evidence type="ECO:0000313" key="13">
    <source>
        <dbReference type="WBParaSite" id="HCON_00112160-00001"/>
    </source>
</evidence>
<dbReference type="PANTHER" id="PTHR48041:SF84">
    <property type="entry name" value="ABC TRANSPORTER DOMAIN-CONTAINING PROTEIN"/>
    <property type="match status" value="1"/>
</dbReference>
<dbReference type="InterPro" id="IPR043926">
    <property type="entry name" value="ABCG_dom"/>
</dbReference>
<keyword evidence="3" id="KW-0813">Transport</keyword>
<feature type="transmembrane region" description="Helical" evidence="10">
    <location>
        <begin position="372"/>
        <end position="392"/>
    </location>
</feature>